<dbReference type="SMART" id="SM00318">
    <property type="entry name" value="SNc"/>
    <property type="match status" value="1"/>
</dbReference>
<dbReference type="SUPFAM" id="SSF50199">
    <property type="entry name" value="Staphylococcal nuclease"/>
    <property type="match status" value="1"/>
</dbReference>
<feature type="signal peptide" evidence="1">
    <location>
        <begin position="1"/>
        <end position="27"/>
    </location>
</feature>
<dbReference type="AlphaFoldDB" id="A0A418VZN5"/>
<accession>A0A418VZN5</accession>
<dbReference type="PROSITE" id="PS50830">
    <property type="entry name" value="TNASE_3"/>
    <property type="match status" value="1"/>
</dbReference>
<dbReference type="RefSeq" id="WP_119828881.1">
    <property type="nucleotide sequence ID" value="NZ_QYUL01000001.1"/>
</dbReference>
<evidence type="ECO:0000313" key="4">
    <source>
        <dbReference type="Proteomes" id="UP000283458"/>
    </source>
</evidence>
<sequence>MVFRHRWIPAVASVAALVSVGAALLGAAPVTGAPATLPGPIPAEVVEVIDGDTLSVRAIIWLGQSVETNIRLAGVDAPELHAHCPQEKAMAESARDAARRLVGVGMVQLMDVQPDKYGGRVRARVRITSGDDLSEALLKTGLVRPYHGERRQSWCEAVNPS</sequence>
<proteinExistence type="predicted"/>
<comment type="caution">
    <text evidence="3">The sequence shown here is derived from an EMBL/GenBank/DDBJ whole genome shotgun (WGS) entry which is preliminary data.</text>
</comment>
<feature type="chain" id="PRO_5019492649" evidence="1">
    <location>
        <begin position="28"/>
        <end position="161"/>
    </location>
</feature>
<keyword evidence="4" id="KW-1185">Reference proteome</keyword>
<dbReference type="EMBL" id="QYUL01000001">
    <property type="protein sequence ID" value="RJF83240.1"/>
    <property type="molecule type" value="Genomic_DNA"/>
</dbReference>
<evidence type="ECO:0000259" key="2">
    <source>
        <dbReference type="PROSITE" id="PS50830"/>
    </source>
</evidence>
<evidence type="ECO:0000256" key="1">
    <source>
        <dbReference type="SAM" id="SignalP"/>
    </source>
</evidence>
<keyword evidence="1" id="KW-0732">Signal</keyword>
<dbReference type="InterPro" id="IPR035437">
    <property type="entry name" value="SNase_OB-fold_sf"/>
</dbReference>
<reference evidence="3 4" key="1">
    <citation type="submission" date="2018-09" db="EMBL/GenBank/DDBJ databases">
        <authorList>
            <person name="Zhu H."/>
        </authorList>
    </citation>
    <scope>NUCLEOTIDE SEQUENCE [LARGE SCALE GENOMIC DNA]</scope>
    <source>
        <strain evidence="3 4">K2W22B-5</strain>
    </source>
</reference>
<organism evidence="3 4">
    <name type="scientific">Azospirillum cavernae</name>
    <dbReference type="NCBI Taxonomy" id="2320860"/>
    <lineage>
        <taxon>Bacteria</taxon>
        <taxon>Pseudomonadati</taxon>
        <taxon>Pseudomonadota</taxon>
        <taxon>Alphaproteobacteria</taxon>
        <taxon>Rhodospirillales</taxon>
        <taxon>Azospirillaceae</taxon>
        <taxon>Azospirillum</taxon>
    </lineage>
</organism>
<gene>
    <name evidence="3" type="ORF">D3877_00625</name>
</gene>
<protein>
    <submittedName>
        <fullName evidence="3">Nuclease</fullName>
    </submittedName>
</protein>
<dbReference type="Gene3D" id="2.40.50.90">
    <property type="match status" value="1"/>
</dbReference>
<name>A0A418VZN5_9PROT</name>
<dbReference type="Proteomes" id="UP000283458">
    <property type="component" value="Unassembled WGS sequence"/>
</dbReference>
<feature type="domain" description="TNase-like" evidence="2">
    <location>
        <begin position="39"/>
        <end position="161"/>
    </location>
</feature>
<evidence type="ECO:0000313" key="3">
    <source>
        <dbReference type="EMBL" id="RJF83240.1"/>
    </source>
</evidence>
<dbReference type="Pfam" id="PF00565">
    <property type="entry name" value="SNase"/>
    <property type="match status" value="1"/>
</dbReference>
<dbReference type="InterPro" id="IPR016071">
    <property type="entry name" value="Staphylococal_nuclease_OB-fold"/>
</dbReference>
<dbReference type="OrthoDB" id="309040at2"/>